<dbReference type="InterPro" id="IPR046564">
    <property type="entry name" value="DUF6718"/>
</dbReference>
<evidence type="ECO:0000313" key="2">
    <source>
        <dbReference type="Proteomes" id="UP000271472"/>
    </source>
</evidence>
<name>A0A3N0I849_9ACTN</name>
<accession>A0A3N0I849</accession>
<evidence type="ECO:0000313" key="1">
    <source>
        <dbReference type="EMBL" id="RNM33191.1"/>
    </source>
</evidence>
<protein>
    <submittedName>
        <fullName evidence="1">Uncharacterized protein</fullName>
    </submittedName>
</protein>
<organism evidence="1 2">
    <name type="scientific">Slackia isoflavoniconvertens</name>
    <dbReference type="NCBI Taxonomy" id="572010"/>
    <lineage>
        <taxon>Bacteria</taxon>
        <taxon>Bacillati</taxon>
        <taxon>Actinomycetota</taxon>
        <taxon>Coriobacteriia</taxon>
        <taxon>Eggerthellales</taxon>
        <taxon>Eggerthellaceae</taxon>
        <taxon>Slackia</taxon>
    </lineage>
</organism>
<sequence>MCYLVAKWFDGVGSVCMRASQGKGLVETMDRLSSQFGHDKLQLVAVSRPSAYGEYAPYSFVNNETEMAEEIAAKYIA</sequence>
<dbReference type="GeneID" id="98663389"/>
<proteinExistence type="predicted"/>
<keyword evidence="2" id="KW-1185">Reference proteome</keyword>
<dbReference type="RefSeq" id="WP_123220099.1">
    <property type="nucleotide sequence ID" value="NZ_JACHYQ010000003.1"/>
</dbReference>
<gene>
    <name evidence="1" type="ORF">DMP05_08825</name>
</gene>
<comment type="caution">
    <text evidence="1">The sequence shown here is derived from an EMBL/GenBank/DDBJ whole genome shotgun (WGS) entry which is preliminary data.</text>
</comment>
<dbReference type="EMBL" id="QIBZ01000019">
    <property type="protein sequence ID" value="RNM33191.1"/>
    <property type="molecule type" value="Genomic_DNA"/>
</dbReference>
<dbReference type="OrthoDB" id="2054140at2"/>
<dbReference type="Proteomes" id="UP000271472">
    <property type="component" value="Unassembled WGS sequence"/>
</dbReference>
<dbReference type="AlphaFoldDB" id="A0A3N0I849"/>
<reference evidence="2" key="1">
    <citation type="submission" date="2018-05" db="EMBL/GenBank/DDBJ databases">
        <title>Genome Sequencing of selected type strains of the family Eggerthellaceae.</title>
        <authorList>
            <person name="Danylec N."/>
            <person name="Stoll D.A."/>
            <person name="Doetsch A."/>
            <person name="Huch M."/>
        </authorList>
    </citation>
    <scope>NUCLEOTIDE SEQUENCE [LARGE SCALE GENOMIC DNA]</scope>
    <source>
        <strain evidence="2">DSM 22006</strain>
    </source>
</reference>
<dbReference type="Pfam" id="PF20476">
    <property type="entry name" value="DUF6718"/>
    <property type="match status" value="1"/>
</dbReference>